<evidence type="ECO:0000313" key="1">
    <source>
        <dbReference type="EMBL" id="KNZ51756.1"/>
    </source>
</evidence>
<comment type="caution">
    <text evidence="1">The sequence shown here is derived from an EMBL/GenBank/DDBJ whole genome shotgun (WGS) entry which is preliminary data.</text>
</comment>
<gene>
    <name evidence="1" type="ORF">VP01_3822g2</name>
</gene>
<name>A0A0L6UT79_9BASI</name>
<reference evidence="1 2" key="1">
    <citation type="submission" date="2015-08" db="EMBL/GenBank/DDBJ databases">
        <title>Next Generation Sequencing and Analysis of the Genome of Puccinia sorghi L Schw, the Causal Agent of Maize Common Rust.</title>
        <authorList>
            <person name="Rochi L."/>
            <person name="Burguener G."/>
            <person name="Darino M."/>
            <person name="Turjanski A."/>
            <person name="Kreff E."/>
            <person name="Dieguez M.J."/>
            <person name="Sacco F."/>
        </authorList>
    </citation>
    <scope>NUCLEOTIDE SEQUENCE [LARGE SCALE GENOMIC DNA]</scope>
    <source>
        <strain evidence="1 2">RO10H11247</strain>
    </source>
</reference>
<dbReference type="Proteomes" id="UP000037035">
    <property type="component" value="Unassembled WGS sequence"/>
</dbReference>
<protein>
    <submittedName>
        <fullName evidence="1">Uncharacterized protein</fullName>
    </submittedName>
</protein>
<sequence>MYTLPSNAVFDALQINFQVSMNFCQINPLNFLVDLKTSPPPTDVQSLQLLFNKIFKFFIDLSKVKDSLIPLVESLSLQVLVPAPPNISHSQLLQNISTQLSGKEYFTACDVHVIINSAYGESTQFDTPQSSLVLLLHMFHNPPSNSTNSFYPSNNPHGFPISASSTS</sequence>
<organism evidence="1 2">
    <name type="scientific">Puccinia sorghi</name>
    <dbReference type="NCBI Taxonomy" id="27349"/>
    <lineage>
        <taxon>Eukaryota</taxon>
        <taxon>Fungi</taxon>
        <taxon>Dikarya</taxon>
        <taxon>Basidiomycota</taxon>
        <taxon>Pucciniomycotina</taxon>
        <taxon>Pucciniomycetes</taxon>
        <taxon>Pucciniales</taxon>
        <taxon>Pucciniaceae</taxon>
        <taxon>Puccinia</taxon>
    </lineage>
</organism>
<dbReference type="OrthoDB" id="2505547at2759"/>
<dbReference type="VEuPathDB" id="FungiDB:VP01_3822g2"/>
<accession>A0A0L6UT79</accession>
<proteinExistence type="predicted"/>
<evidence type="ECO:0000313" key="2">
    <source>
        <dbReference type="Proteomes" id="UP000037035"/>
    </source>
</evidence>
<dbReference type="EMBL" id="LAVV01008860">
    <property type="protein sequence ID" value="KNZ51756.1"/>
    <property type="molecule type" value="Genomic_DNA"/>
</dbReference>
<keyword evidence="2" id="KW-1185">Reference proteome</keyword>
<dbReference type="AlphaFoldDB" id="A0A0L6UT79"/>